<comment type="caution">
    <text evidence="1">The sequence shown here is derived from an EMBL/GenBank/DDBJ whole genome shotgun (WGS) entry which is preliminary data.</text>
</comment>
<proteinExistence type="predicted"/>
<sequence>MSDLKINFNYASPTIEFLKNKQEDKKSNYYNMKGFCEWLIKNKNIKKTTRPKINVPLANGEFAGIEWKDCDYDEQNDLYYFRLKKLRSNNIPAYSYTDSDSENIKLKENQYLGEFNLIIFDPKIKKIVIQRNSSGLSLGQIATALTAMRLSRLKDDNIEFNDEDSGSVKLRLILDMEKVKDVKNNDIYRSYELKVADINELKDANIDTNAIDGAINMVDEVDGLSINVKVSLGRESKEKSLKKSLIHKIMDNVLKIRNPRKVSMKLKSRKTIDDAIDEVDLLAPKLSSTIFLKNTRRSTIGAEYVYTNFLEQNYLNGMRSKAERDSA</sequence>
<gene>
    <name evidence="1" type="ORF">DS835_07100</name>
</gene>
<dbReference type="Proteomes" id="UP000265862">
    <property type="component" value="Unassembled WGS sequence"/>
</dbReference>
<dbReference type="EMBL" id="QOCV01000011">
    <property type="protein sequence ID" value="RHW53703.1"/>
    <property type="molecule type" value="Genomic_DNA"/>
</dbReference>
<dbReference type="AlphaFoldDB" id="A0A396T379"/>
<organism evidence="1 2">
    <name type="scientific">Lactobacillus bombicola</name>
    <dbReference type="NCBI Taxonomy" id="1505723"/>
    <lineage>
        <taxon>Bacteria</taxon>
        <taxon>Bacillati</taxon>
        <taxon>Bacillota</taxon>
        <taxon>Bacilli</taxon>
        <taxon>Lactobacillales</taxon>
        <taxon>Lactobacillaceae</taxon>
        <taxon>Lactobacillus</taxon>
    </lineage>
</organism>
<name>A0A396T379_9LACO</name>
<accession>A0A396T379</accession>
<evidence type="ECO:0000313" key="1">
    <source>
        <dbReference type="EMBL" id="RHW53703.1"/>
    </source>
</evidence>
<dbReference type="Pfam" id="PF20505">
    <property type="entry name" value="DUF6731"/>
    <property type="match status" value="1"/>
</dbReference>
<dbReference type="RefSeq" id="WP_118898224.1">
    <property type="nucleotide sequence ID" value="NZ_QOCV01000011.1"/>
</dbReference>
<dbReference type="InterPro" id="IPR046618">
    <property type="entry name" value="DUF6731"/>
</dbReference>
<reference evidence="1 2" key="1">
    <citation type="submission" date="2018-07" db="EMBL/GenBank/DDBJ databases">
        <title>Genome sequences of six Lactobacillus spp. isolated from bumble bee guts.</title>
        <authorList>
            <person name="Motta E.V.S."/>
            <person name="Moran N.A."/>
        </authorList>
    </citation>
    <scope>NUCLEOTIDE SEQUENCE [LARGE SCALE GENOMIC DNA]</scope>
    <source>
        <strain evidence="1 2">OCC3</strain>
    </source>
</reference>
<protein>
    <submittedName>
        <fullName evidence="1">Uncharacterized protein</fullName>
    </submittedName>
</protein>
<evidence type="ECO:0000313" key="2">
    <source>
        <dbReference type="Proteomes" id="UP000265862"/>
    </source>
</evidence>